<sequence length="199" mass="22102">MQDNCFTPRRPQARDLAMWGWPKQQGSDAATGRWMNDGRRRLDVWQCPPGFQFVSSGRQASGDIPIPHGRLRFNVEAHGTHRDGADIRLASMLHNPKTLIRDNLVSPTCTPKTPRFSQSELHCMGTRYLVSRSTRMKAHPSAFEAHAPARRHRDPVAHAMSLPSEKGLGLDNGARLIHGSMSPQTGPQKVAMPSSRPSV</sequence>
<dbReference type="AlphaFoldDB" id="A0AAN6WDM4"/>
<dbReference type="Proteomes" id="UP001302321">
    <property type="component" value="Unassembled WGS sequence"/>
</dbReference>
<proteinExistence type="predicted"/>
<keyword evidence="3" id="KW-1185">Reference proteome</keyword>
<dbReference type="EMBL" id="MU866104">
    <property type="protein sequence ID" value="KAK4180079.1"/>
    <property type="molecule type" value="Genomic_DNA"/>
</dbReference>
<reference evidence="2" key="2">
    <citation type="submission" date="2023-05" db="EMBL/GenBank/DDBJ databases">
        <authorList>
            <consortium name="Lawrence Berkeley National Laboratory"/>
            <person name="Steindorff A."/>
            <person name="Hensen N."/>
            <person name="Bonometti L."/>
            <person name="Westerberg I."/>
            <person name="Brannstrom I.O."/>
            <person name="Guillou S."/>
            <person name="Cros-Aarteil S."/>
            <person name="Calhoun S."/>
            <person name="Haridas S."/>
            <person name="Kuo A."/>
            <person name="Mondo S."/>
            <person name="Pangilinan J."/>
            <person name="Riley R."/>
            <person name="Labutti K."/>
            <person name="Andreopoulos B."/>
            <person name="Lipzen A."/>
            <person name="Chen C."/>
            <person name="Yanf M."/>
            <person name="Daum C."/>
            <person name="Ng V."/>
            <person name="Clum A."/>
            <person name="Ohm R."/>
            <person name="Martin F."/>
            <person name="Silar P."/>
            <person name="Natvig D."/>
            <person name="Lalanne C."/>
            <person name="Gautier V."/>
            <person name="Ament-Velasquez S.L."/>
            <person name="Kruys A."/>
            <person name="Hutchinson M.I."/>
            <person name="Powell A.J."/>
            <person name="Barry K."/>
            <person name="Miller A.N."/>
            <person name="Grigoriev I.V."/>
            <person name="Debuchy R."/>
            <person name="Gladieux P."/>
            <person name="Thoren M.H."/>
            <person name="Johannesson H."/>
        </authorList>
    </citation>
    <scope>NUCLEOTIDE SEQUENCE</scope>
    <source>
        <strain evidence="2">CBS 892.96</strain>
    </source>
</reference>
<organism evidence="2 3">
    <name type="scientific">Triangularia setosa</name>
    <dbReference type="NCBI Taxonomy" id="2587417"/>
    <lineage>
        <taxon>Eukaryota</taxon>
        <taxon>Fungi</taxon>
        <taxon>Dikarya</taxon>
        <taxon>Ascomycota</taxon>
        <taxon>Pezizomycotina</taxon>
        <taxon>Sordariomycetes</taxon>
        <taxon>Sordariomycetidae</taxon>
        <taxon>Sordariales</taxon>
        <taxon>Podosporaceae</taxon>
        <taxon>Triangularia</taxon>
    </lineage>
</organism>
<accession>A0AAN6WDM4</accession>
<protein>
    <submittedName>
        <fullName evidence="2">Uncharacterized protein</fullName>
    </submittedName>
</protein>
<feature type="region of interest" description="Disordered" evidence="1">
    <location>
        <begin position="163"/>
        <end position="199"/>
    </location>
</feature>
<gene>
    <name evidence="2" type="ORF">QBC36DRAFT_46638</name>
</gene>
<name>A0AAN6WDM4_9PEZI</name>
<reference evidence="2" key="1">
    <citation type="journal article" date="2023" name="Mol. Phylogenet. Evol.">
        <title>Genome-scale phylogeny and comparative genomics of the fungal order Sordariales.</title>
        <authorList>
            <person name="Hensen N."/>
            <person name="Bonometti L."/>
            <person name="Westerberg I."/>
            <person name="Brannstrom I.O."/>
            <person name="Guillou S."/>
            <person name="Cros-Aarteil S."/>
            <person name="Calhoun S."/>
            <person name="Haridas S."/>
            <person name="Kuo A."/>
            <person name="Mondo S."/>
            <person name="Pangilinan J."/>
            <person name="Riley R."/>
            <person name="LaButti K."/>
            <person name="Andreopoulos B."/>
            <person name="Lipzen A."/>
            <person name="Chen C."/>
            <person name="Yan M."/>
            <person name="Daum C."/>
            <person name="Ng V."/>
            <person name="Clum A."/>
            <person name="Steindorff A."/>
            <person name="Ohm R.A."/>
            <person name="Martin F."/>
            <person name="Silar P."/>
            <person name="Natvig D.O."/>
            <person name="Lalanne C."/>
            <person name="Gautier V."/>
            <person name="Ament-Velasquez S.L."/>
            <person name="Kruys A."/>
            <person name="Hutchinson M.I."/>
            <person name="Powell A.J."/>
            <person name="Barry K."/>
            <person name="Miller A.N."/>
            <person name="Grigoriev I.V."/>
            <person name="Debuchy R."/>
            <person name="Gladieux P."/>
            <person name="Hiltunen Thoren M."/>
            <person name="Johannesson H."/>
        </authorList>
    </citation>
    <scope>NUCLEOTIDE SEQUENCE</scope>
    <source>
        <strain evidence="2">CBS 892.96</strain>
    </source>
</reference>
<evidence type="ECO:0000256" key="1">
    <source>
        <dbReference type="SAM" id="MobiDB-lite"/>
    </source>
</evidence>
<evidence type="ECO:0000313" key="2">
    <source>
        <dbReference type="EMBL" id="KAK4180079.1"/>
    </source>
</evidence>
<comment type="caution">
    <text evidence="2">The sequence shown here is derived from an EMBL/GenBank/DDBJ whole genome shotgun (WGS) entry which is preliminary data.</text>
</comment>
<evidence type="ECO:0000313" key="3">
    <source>
        <dbReference type="Proteomes" id="UP001302321"/>
    </source>
</evidence>